<proteinExistence type="predicted"/>
<dbReference type="InterPro" id="IPR012318">
    <property type="entry name" value="HTH_CRP"/>
</dbReference>
<evidence type="ECO:0000259" key="4">
    <source>
        <dbReference type="PROSITE" id="PS50042"/>
    </source>
</evidence>
<dbReference type="InterPro" id="IPR050397">
    <property type="entry name" value="Env_Response_Regulators"/>
</dbReference>
<dbReference type="PROSITE" id="PS50042">
    <property type="entry name" value="CNMP_BINDING_3"/>
    <property type="match status" value="1"/>
</dbReference>
<dbReference type="Gene3D" id="2.60.120.10">
    <property type="entry name" value="Jelly Rolls"/>
    <property type="match status" value="1"/>
</dbReference>
<dbReference type="STRING" id="1141662.OOA_06001"/>
<evidence type="ECO:0000313" key="5">
    <source>
        <dbReference type="EMBL" id="EKT63006.1"/>
    </source>
</evidence>
<dbReference type="eggNOG" id="COG0664">
    <property type="taxonomic scope" value="Bacteria"/>
</dbReference>
<feature type="domain" description="Cyclic nucleotide-binding" evidence="4">
    <location>
        <begin position="41"/>
        <end position="121"/>
    </location>
</feature>
<dbReference type="SMART" id="SM00100">
    <property type="entry name" value="cNMP"/>
    <property type="match status" value="1"/>
</dbReference>
<dbReference type="InterPro" id="IPR000595">
    <property type="entry name" value="cNMP-bd_dom"/>
</dbReference>
<accession>K8WST9</accession>
<name>K8WST9_9GAMM</name>
<evidence type="ECO:0000256" key="3">
    <source>
        <dbReference type="ARBA" id="ARBA00023163"/>
    </source>
</evidence>
<dbReference type="InterPro" id="IPR036390">
    <property type="entry name" value="WH_DNA-bd_sf"/>
</dbReference>
<dbReference type="AlphaFoldDB" id="K8WST9"/>
<dbReference type="Pfam" id="PF13545">
    <property type="entry name" value="HTH_Crp_2"/>
    <property type="match status" value="1"/>
</dbReference>
<dbReference type="SUPFAM" id="SSF46785">
    <property type="entry name" value="Winged helix' DNA-binding domain"/>
    <property type="match status" value="1"/>
</dbReference>
<keyword evidence="2 5" id="KW-0238">DNA-binding</keyword>
<dbReference type="InterPro" id="IPR036388">
    <property type="entry name" value="WH-like_DNA-bd_sf"/>
</dbReference>
<dbReference type="Gene3D" id="1.10.10.10">
    <property type="entry name" value="Winged helix-like DNA-binding domain superfamily/Winged helix DNA-binding domain"/>
    <property type="match status" value="1"/>
</dbReference>
<dbReference type="PATRIC" id="fig|1141662.3.peg.1217"/>
<dbReference type="InterPro" id="IPR014710">
    <property type="entry name" value="RmlC-like_jellyroll"/>
</dbReference>
<organism evidence="5 6">
    <name type="scientific">Providencia burhodogranariea DSM 19968</name>
    <dbReference type="NCBI Taxonomy" id="1141662"/>
    <lineage>
        <taxon>Bacteria</taxon>
        <taxon>Pseudomonadati</taxon>
        <taxon>Pseudomonadota</taxon>
        <taxon>Gammaproteobacteria</taxon>
        <taxon>Enterobacterales</taxon>
        <taxon>Morganellaceae</taxon>
        <taxon>Providencia</taxon>
    </lineage>
</organism>
<dbReference type="Proteomes" id="UP000009336">
    <property type="component" value="Unassembled WGS sequence"/>
</dbReference>
<dbReference type="SUPFAM" id="SSF51206">
    <property type="entry name" value="cAMP-binding domain-like"/>
    <property type="match status" value="1"/>
</dbReference>
<dbReference type="HOGENOM" id="CLU_1266012_0_0_6"/>
<protein>
    <submittedName>
        <fullName evidence="5">DNA-binding transcriptional dual regulator Crp</fullName>
    </submittedName>
</protein>
<dbReference type="GO" id="GO:0003700">
    <property type="term" value="F:DNA-binding transcription factor activity"/>
    <property type="evidence" value="ECO:0007669"/>
    <property type="project" value="TreeGrafter"/>
</dbReference>
<comment type="caution">
    <text evidence="5">The sequence shown here is derived from an EMBL/GenBank/DDBJ whole genome shotgun (WGS) entry which is preliminary data.</text>
</comment>
<keyword evidence="3" id="KW-0804">Transcription</keyword>
<dbReference type="InterPro" id="IPR018490">
    <property type="entry name" value="cNMP-bd_dom_sf"/>
</dbReference>
<dbReference type="CDD" id="cd00038">
    <property type="entry name" value="CAP_ED"/>
    <property type="match status" value="1"/>
</dbReference>
<dbReference type="Pfam" id="PF00027">
    <property type="entry name" value="cNMP_binding"/>
    <property type="match status" value="1"/>
</dbReference>
<keyword evidence="6" id="KW-1185">Reference proteome</keyword>
<reference evidence="5 6" key="1">
    <citation type="journal article" date="2012" name="BMC Genomics">
        <title>Comparative genomics of bacteria in the genus Providencia isolated from wild Drosophila melanogaster.</title>
        <authorList>
            <person name="Galac M.R."/>
            <person name="Lazzaro B.P."/>
        </authorList>
    </citation>
    <scope>NUCLEOTIDE SEQUENCE [LARGE SCALE GENOMIC DNA]</scope>
    <source>
        <strain evidence="5 6">DSM 19968</strain>
    </source>
</reference>
<evidence type="ECO:0000256" key="2">
    <source>
        <dbReference type="ARBA" id="ARBA00023125"/>
    </source>
</evidence>
<sequence>MKETPFRELWLKFSEQELLPDVDWLFRHAPPSVKNTFCTIHLQEGYKLIHQGTENLYIYIIIEGEFVVNKLADNGKELALTLCYRGEFLGEMEALCQQKNYHYDVIALTEARVIRIPSDSFLVWVSQDHRLSILLNRQLSKRSLINGEQRLMTVVDSIEKNLLYILTQLPTHQIRLPRETLAAILGTSRRHLDKVLFRLKQQNVIEQEGQIILLNTKNNYNI</sequence>
<evidence type="ECO:0000313" key="6">
    <source>
        <dbReference type="Proteomes" id="UP000009336"/>
    </source>
</evidence>
<evidence type="ECO:0000256" key="1">
    <source>
        <dbReference type="ARBA" id="ARBA00023015"/>
    </source>
</evidence>
<dbReference type="GO" id="GO:0003677">
    <property type="term" value="F:DNA binding"/>
    <property type="evidence" value="ECO:0007669"/>
    <property type="project" value="UniProtKB-KW"/>
</dbReference>
<dbReference type="GO" id="GO:0005829">
    <property type="term" value="C:cytosol"/>
    <property type="evidence" value="ECO:0007669"/>
    <property type="project" value="TreeGrafter"/>
</dbReference>
<dbReference type="PANTHER" id="PTHR24567:SF26">
    <property type="entry name" value="REGULATORY PROTEIN YEIL"/>
    <property type="match status" value="1"/>
</dbReference>
<dbReference type="EMBL" id="AKKL01000016">
    <property type="protein sequence ID" value="EKT63006.1"/>
    <property type="molecule type" value="Genomic_DNA"/>
</dbReference>
<gene>
    <name evidence="5" type="ORF">OOA_06001</name>
</gene>
<dbReference type="PANTHER" id="PTHR24567">
    <property type="entry name" value="CRP FAMILY TRANSCRIPTIONAL REGULATORY PROTEIN"/>
    <property type="match status" value="1"/>
</dbReference>
<keyword evidence="1" id="KW-0805">Transcription regulation</keyword>